<gene>
    <name evidence="10" type="ORF">EBN88_17030</name>
</gene>
<feature type="domain" description="ABC transmembrane type-1" evidence="9">
    <location>
        <begin position="93"/>
        <end position="303"/>
    </location>
</feature>
<dbReference type="GO" id="GO:0005886">
    <property type="term" value="C:plasma membrane"/>
    <property type="evidence" value="ECO:0007669"/>
    <property type="project" value="UniProtKB-SubCell"/>
</dbReference>
<evidence type="ECO:0000256" key="8">
    <source>
        <dbReference type="SAM" id="MobiDB-lite"/>
    </source>
</evidence>
<feature type="transmembrane region" description="Helical" evidence="7">
    <location>
        <begin position="90"/>
        <end position="117"/>
    </location>
</feature>
<feature type="transmembrane region" description="Helical" evidence="7">
    <location>
        <begin position="129"/>
        <end position="152"/>
    </location>
</feature>
<evidence type="ECO:0000256" key="6">
    <source>
        <dbReference type="ARBA" id="ARBA00023136"/>
    </source>
</evidence>
<dbReference type="GO" id="GO:0055085">
    <property type="term" value="P:transmembrane transport"/>
    <property type="evidence" value="ECO:0007669"/>
    <property type="project" value="InterPro"/>
</dbReference>
<evidence type="ECO:0000313" key="11">
    <source>
        <dbReference type="Proteomes" id="UP000278673"/>
    </source>
</evidence>
<feature type="transmembrane region" description="Helical" evidence="7">
    <location>
        <begin position="32"/>
        <end position="55"/>
    </location>
</feature>
<evidence type="ECO:0000256" key="2">
    <source>
        <dbReference type="ARBA" id="ARBA00022448"/>
    </source>
</evidence>
<dbReference type="Proteomes" id="UP000278673">
    <property type="component" value="Unassembled WGS sequence"/>
</dbReference>
<evidence type="ECO:0000256" key="7">
    <source>
        <dbReference type="RuleBase" id="RU363032"/>
    </source>
</evidence>
<dbReference type="InterPro" id="IPR000515">
    <property type="entry name" value="MetI-like"/>
</dbReference>
<evidence type="ECO:0000259" key="9">
    <source>
        <dbReference type="PROSITE" id="PS50928"/>
    </source>
</evidence>
<keyword evidence="11" id="KW-1185">Reference proteome</keyword>
<name>A0A3M2LLM4_9ACTN</name>
<dbReference type="EMBL" id="RFFJ01000093">
    <property type="protein sequence ID" value="RMI38327.1"/>
    <property type="molecule type" value="Genomic_DNA"/>
</dbReference>
<dbReference type="AlphaFoldDB" id="A0A3M2LLM4"/>
<dbReference type="Gene3D" id="1.10.3720.10">
    <property type="entry name" value="MetI-like"/>
    <property type="match status" value="1"/>
</dbReference>
<keyword evidence="5 7" id="KW-1133">Transmembrane helix</keyword>
<dbReference type="PANTHER" id="PTHR43005">
    <property type="entry name" value="BLR7065 PROTEIN"/>
    <property type="match status" value="1"/>
</dbReference>
<keyword evidence="2 7" id="KW-0813">Transport</keyword>
<evidence type="ECO:0000256" key="3">
    <source>
        <dbReference type="ARBA" id="ARBA00022475"/>
    </source>
</evidence>
<reference evidence="10 11" key="1">
    <citation type="submission" date="2018-10" db="EMBL/GenBank/DDBJ databases">
        <title>Isolation, diversity and antifungal activity of actinobacteria from wheat.</title>
        <authorList>
            <person name="Han C."/>
        </authorList>
    </citation>
    <scope>NUCLEOTIDE SEQUENCE [LARGE SCALE GENOMIC DNA]</scope>
    <source>
        <strain evidence="10 11">NEAU-YY642</strain>
    </source>
</reference>
<evidence type="ECO:0000256" key="1">
    <source>
        <dbReference type="ARBA" id="ARBA00004651"/>
    </source>
</evidence>
<keyword evidence="3" id="KW-1003">Cell membrane</keyword>
<feature type="region of interest" description="Disordered" evidence="8">
    <location>
        <begin position="1"/>
        <end position="22"/>
    </location>
</feature>
<evidence type="ECO:0000256" key="4">
    <source>
        <dbReference type="ARBA" id="ARBA00022692"/>
    </source>
</evidence>
<dbReference type="SUPFAM" id="SSF161098">
    <property type="entry name" value="MetI-like"/>
    <property type="match status" value="1"/>
</dbReference>
<keyword evidence="4 7" id="KW-0812">Transmembrane</keyword>
<dbReference type="RefSeq" id="WP_122184744.1">
    <property type="nucleotide sequence ID" value="NZ_RFFJ01000093.1"/>
</dbReference>
<dbReference type="PROSITE" id="PS50928">
    <property type="entry name" value="ABC_TM1"/>
    <property type="match status" value="1"/>
</dbReference>
<dbReference type="CDD" id="cd06261">
    <property type="entry name" value="TM_PBP2"/>
    <property type="match status" value="1"/>
</dbReference>
<organism evidence="10 11">
    <name type="scientific">Streptomyces triticirhizae</name>
    <dbReference type="NCBI Taxonomy" id="2483353"/>
    <lineage>
        <taxon>Bacteria</taxon>
        <taxon>Bacillati</taxon>
        <taxon>Actinomycetota</taxon>
        <taxon>Actinomycetes</taxon>
        <taxon>Kitasatosporales</taxon>
        <taxon>Streptomycetaceae</taxon>
        <taxon>Streptomyces</taxon>
    </lineage>
</organism>
<dbReference type="InterPro" id="IPR035906">
    <property type="entry name" value="MetI-like_sf"/>
</dbReference>
<feature type="transmembrane region" description="Helical" evidence="7">
    <location>
        <begin position="178"/>
        <end position="197"/>
    </location>
</feature>
<comment type="similarity">
    <text evidence="7">Belongs to the binding-protein-dependent transport system permease family.</text>
</comment>
<comment type="subcellular location">
    <subcellularLocation>
        <location evidence="1 7">Cell membrane</location>
        <topology evidence="1 7">Multi-pass membrane protein</topology>
    </subcellularLocation>
</comment>
<dbReference type="PANTHER" id="PTHR43005:SF1">
    <property type="entry name" value="SPERMIDINE_PUTRESCINE TRANSPORT SYSTEM PERMEASE PROTEIN"/>
    <property type="match status" value="1"/>
</dbReference>
<dbReference type="Pfam" id="PF00528">
    <property type="entry name" value="BPD_transp_1"/>
    <property type="match status" value="1"/>
</dbReference>
<evidence type="ECO:0000256" key="5">
    <source>
        <dbReference type="ARBA" id="ARBA00022989"/>
    </source>
</evidence>
<accession>A0A3M2LLM4</accession>
<proteinExistence type="inferred from homology"/>
<comment type="caution">
    <text evidence="10">The sequence shown here is derived from an EMBL/GenBank/DDBJ whole genome shotgun (WGS) entry which is preliminary data.</text>
</comment>
<feature type="transmembrane region" description="Helical" evidence="7">
    <location>
        <begin position="239"/>
        <end position="259"/>
    </location>
</feature>
<keyword evidence="6 7" id="KW-0472">Membrane</keyword>
<evidence type="ECO:0000313" key="10">
    <source>
        <dbReference type="EMBL" id="RMI38327.1"/>
    </source>
</evidence>
<sequence length="312" mass="33789">MSTTPPVRPRLDAEAPKSPAGGARYRRSAGRLVPLLPAALLLAVFFLGPVLWSVYAAFTDAALTGPTARDANFVGLRNFTRLFGDDRFAWAIWATVIFAVASGIVGQNGLGLTLALLLRGRARWLRNVIGVLLVGAWVLPEIVAGFTLYAFFTADGSLDAVLTGLHLPSPDWLVEHPMLTVVLANIWRGTAFSWMVYTAALDEIPQEIEDAAATDGADGWRRLVFVTLPLIRRAMLTNLMVVTLQTLAVFTLIFVLTGGGPSGATETVPLYMYQQAFRFFQLGQGTAIALVLLAIGGLFSLLYLRVLKPEVD</sequence>
<feature type="transmembrane region" description="Helical" evidence="7">
    <location>
        <begin position="279"/>
        <end position="304"/>
    </location>
</feature>
<protein>
    <submittedName>
        <fullName evidence="10">Sugar ABC transporter permease</fullName>
    </submittedName>
</protein>